<evidence type="ECO:0000313" key="6">
    <source>
        <dbReference type="EMBL" id="MEA5456947.1"/>
    </source>
</evidence>
<sequence length="432" mass="45944">MKPNHASTVLGPQARRRGEWPQSRRPGAQEAGAAPGAVVGAWRSSDPHVAEYMERLRKEWIRAEGDEVAEQLDAAFGTFRPVGWSRPSNLGQVIDELTRTGRAARRLEYDVVDTAAAIDAIQSTHPAVMRLDHPAKQAVVDRAESSLAGCAAFAALYAGRSNDPVTAWSIDRYGRPDATTLDVAWSILTSAAPEATDGEMVGSDGVATFFRARLGGLSGWQVVVRPIQAAVHINPSARTIVVREDVAVTGAELERLVVHEIGAHIVRSENARRSTSTLAHLSLGRAAVATEEGLAAWWEDQYGASSPQVMHRYAARAIAVDVALSGGASDVMDTLTPFIGSGEAAVVTMRVKRGMADPEAPGAFTKDHSYLSGLLAVKAFLAADPPALPVLMATKWGLDMAGTAEELIGAGLLEPGRMPWEVADGGFDRPAH</sequence>
<dbReference type="PANTHER" id="PTHR31817:SF0">
    <property type="entry name" value="CHROMOSOME UNDETERMINED SCAFFOLD_67, WHOLE GENOME SHOTGUN SEQUENCE"/>
    <property type="match status" value="1"/>
</dbReference>
<evidence type="ECO:0000313" key="7">
    <source>
        <dbReference type="Proteomes" id="UP001304769"/>
    </source>
</evidence>
<gene>
    <name evidence="6" type="ORF">SPF06_19670</name>
</gene>
<keyword evidence="2" id="KW-0645">Protease</keyword>
<comment type="caution">
    <text evidence="6">The sequence shown here is derived from an EMBL/GenBank/DDBJ whole genome shotgun (WGS) entry which is preliminary data.</text>
</comment>
<feature type="compositionally biased region" description="Low complexity" evidence="5">
    <location>
        <begin position="26"/>
        <end position="38"/>
    </location>
</feature>
<keyword evidence="3" id="KW-0378">Hydrolase</keyword>
<evidence type="ECO:0000256" key="1">
    <source>
        <dbReference type="ARBA" id="ARBA00001947"/>
    </source>
</evidence>
<protein>
    <submittedName>
        <fullName evidence="6">DUF1704 domain-containing protein</fullName>
    </submittedName>
</protein>
<dbReference type="Proteomes" id="UP001304769">
    <property type="component" value="Unassembled WGS sequence"/>
</dbReference>
<evidence type="ECO:0000256" key="5">
    <source>
        <dbReference type="SAM" id="MobiDB-lite"/>
    </source>
</evidence>
<evidence type="ECO:0000256" key="2">
    <source>
        <dbReference type="ARBA" id="ARBA00022670"/>
    </source>
</evidence>
<keyword evidence="4" id="KW-0482">Metalloprotease</keyword>
<accession>A0ABU5TB73</accession>
<evidence type="ECO:0000256" key="4">
    <source>
        <dbReference type="ARBA" id="ARBA00023049"/>
    </source>
</evidence>
<reference evidence="6 7" key="1">
    <citation type="submission" date="2023-12" db="EMBL/GenBank/DDBJ databases">
        <title>Sinomonas terricola sp. nov, isolated from litchi orchard soil in Guangdong, PR China.</title>
        <authorList>
            <person name="Jiaxin W."/>
            <person name="Yang Z."/>
            <person name="Honghui Z."/>
        </authorList>
    </citation>
    <scope>NUCLEOTIDE SEQUENCE [LARGE SCALE GENOMIC DNA]</scope>
    <source>
        <strain evidence="6 7">JGH33</strain>
    </source>
</reference>
<proteinExistence type="predicted"/>
<keyword evidence="7" id="KW-1185">Reference proteome</keyword>
<feature type="region of interest" description="Disordered" evidence="5">
    <location>
        <begin position="1"/>
        <end position="38"/>
    </location>
</feature>
<dbReference type="SMART" id="SM01154">
    <property type="entry name" value="DUF1704"/>
    <property type="match status" value="1"/>
</dbReference>
<organism evidence="6 7">
    <name type="scientific">Sinomonas terricola</name>
    <dbReference type="NCBI Taxonomy" id="3110330"/>
    <lineage>
        <taxon>Bacteria</taxon>
        <taxon>Bacillati</taxon>
        <taxon>Actinomycetota</taxon>
        <taxon>Actinomycetes</taxon>
        <taxon>Micrococcales</taxon>
        <taxon>Micrococcaceae</taxon>
        <taxon>Sinomonas</taxon>
    </lineage>
</organism>
<name>A0ABU5TB73_9MICC</name>
<dbReference type="EMBL" id="JAYGGQ010000019">
    <property type="protein sequence ID" value="MEA5456947.1"/>
    <property type="molecule type" value="Genomic_DNA"/>
</dbReference>
<dbReference type="Pfam" id="PF08014">
    <property type="entry name" value="MATCAP"/>
    <property type="match status" value="1"/>
</dbReference>
<dbReference type="PANTHER" id="PTHR31817">
    <property type="match status" value="1"/>
</dbReference>
<comment type="cofactor">
    <cofactor evidence="1">
        <name>Zn(2+)</name>
        <dbReference type="ChEBI" id="CHEBI:29105"/>
    </cofactor>
</comment>
<evidence type="ECO:0000256" key="3">
    <source>
        <dbReference type="ARBA" id="ARBA00022801"/>
    </source>
</evidence>
<dbReference type="InterPro" id="IPR012548">
    <property type="entry name" value="MATCAP"/>
</dbReference>
<dbReference type="RefSeq" id="WP_323280858.1">
    <property type="nucleotide sequence ID" value="NZ_JAYGGQ010000019.1"/>
</dbReference>